<dbReference type="InterPro" id="IPR003779">
    <property type="entry name" value="CMD-like"/>
</dbReference>
<proteinExistence type="predicted"/>
<keyword evidence="3" id="KW-1185">Reference proteome</keyword>
<gene>
    <name evidence="2" type="ORF">CEY11_05930</name>
</gene>
<evidence type="ECO:0000313" key="2">
    <source>
        <dbReference type="EMBL" id="OWT63844.1"/>
    </source>
</evidence>
<name>A0A225MRD0_9BURK</name>
<dbReference type="SUPFAM" id="SSF69118">
    <property type="entry name" value="AhpD-like"/>
    <property type="match status" value="1"/>
</dbReference>
<protein>
    <submittedName>
        <fullName evidence="2">Carboxymuconolactone decarboxylase</fullName>
    </submittedName>
</protein>
<comment type="caution">
    <text evidence="2">The sequence shown here is derived from an EMBL/GenBank/DDBJ whole genome shotgun (WGS) entry which is preliminary data.</text>
</comment>
<feature type="domain" description="Carboxymuconolactone decarboxylase-like" evidence="1">
    <location>
        <begin position="44"/>
        <end position="118"/>
    </location>
</feature>
<dbReference type="GO" id="GO:0051920">
    <property type="term" value="F:peroxiredoxin activity"/>
    <property type="evidence" value="ECO:0007669"/>
    <property type="project" value="InterPro"/>
</dbReference>
<evidence type="ECO:0000313" key="3">
    <source>
        <dbReference type="Proteomes" id="UP000214603"/>
    </source>
</evidence>
<accession>A0A225MRD0</accession>
<dbReference type="InterPro" id="IPR029032">
    <property type="entry name" value="AhpD-like"/>
</dbReference>
<dbReference type="AlphaFoldDB" id="A0A225MRD0"/>
<reference evidence="3" key="1">
    <citation type="submission" date="2017-06" db="EMBL/GenBank/DDBJ databases">
        <title>Herbaspirillum phytohormonus sp. nov., isolated from the root nodule of Robinia pseudoacacia in lead-zinc mine.</title>
        <authorList>
            <person name="Fan M."/>
            <person name="Lin Y."/>
        </authorList>
    </citation>
    <scope>NUCLEOTIDE SEQUENCE [LARGE SCALE GENOMIC DNA]</scope>
    <source>
        <strain evidence="3">SC-089</strain>
    </source>
</reference>
<dbReference type="PANTHER" id="PTHR34846">
    <property type="entry name" value="4-CARBOXYMUCONOLACTONE DECARBOXYLASE FAMILY PROTEIN (AFU_ORTHOLOGUE AFUA_6G11590)"/>
    <property type="match status" value="1"/>
</dbReference>
<dbReference type="EMBL" id="NJIH01000003">
    <property type="protein sequence ID" value="OWT63844.1"/>
    <property type="molecule type" value="Genomic_DNA"/>
</dbReference>
<evidence type="ECO:0000259" key="1">
    <source>
        <dbReference type="Pfam" id="PF02627"/>
    </source>
</evidence>
<dbReference type="Proteomes" id="UP000214603">
    <property type="component" value="Unassembled WGS sequence"/>
</dbReference>
<dbReference type="OrthoDB" id="5987308at2"/>
<dbReference type="PANTHER" id="PTHR34846:SF11">
    <property type="entry name" value="4-CARBOXYMUCONOLACTONE DECARBOXYLASE FAMILY PROTEIN (AFU_ORTHOLOGUE AFUA_6G11590)"/>
    <property type="match status" value="1"/>
</dbReference>
<sequence length="194" mass="21370">MNAPRYPQIPEQEMSERQRQVAAEIAAGPRGSLRGPFLALIHQPELASRVQSLGEYLRFGTGLAPDLVELAVLVTARHWNCQYEWLSHSRIARQSTSLPETVIEAISRGELPADMNDDQAAVYHYCRSMHRNGTPDDATFDAVAQRFGRPGALDLIALCGYYAMLAMALNTARIPLPEGVKPPLPVVQPEAGRP</sequence>
<dbReference type="Gene3D" id="1.20.1290.10">
    <property type="entry name" value="AhpD-like"/>
    <property type="match status" value="1"/>
</dbReference>
<organism evidence="2 3">
    <name type="scientific">Candidimonas nitroreducens</name>
    <dbReference type="NCBI Taxonomy" id="683354"/>
    <lineage>
        <taxon>Bacteria</taxon>
        <taxon>Pseudomonadati</taxon>
        <taxon>Pseudomonadota</taxon>
        <taxon>Betaproteobacteria</taxon>
        <taxon>Burkholderiales</taxon>
        <taxon>Alcaligenaceae</taxon>
        <taxon>Candidimonas</taxon>
    </lineage>
</organism>
<dbReference type="Pfam" id="PF02627">
    <property type="entry name" value="CMD"/>
    <property type="match status" value="1"/>
</dbReference>
<dbReference type="RefSeq" id="WP_088602423.1">
    <property type="nucleotide sequence ID" value="NZ_NJIH01000003.1"/>
</dbReference>